<sequence length="72" mass="8091">MEKSALKHTSYFSPPKNTEGTSSSRFSHTPLCVLPSLERTWSHDRFTSAPATRSRQNTSIRLGTQNRGINLN</sequence>
<feature type="compositionally biased region" description="Polar residues" evidence="1">
    <location>
        <begin position="10"/>
        <end position="27"/>
    </location>
</feature>
<evidence type="ECO:0000256" key="1">
    <source>
        <dbReference type="SAM" id="MobiDB-lite"/>
    </source>
</evidence>
<proteinExistence type="predicted"/>
<feature type="region of interest" description="Disordered" evidence="1">
    <location>
        <begin position="1"/>
        <end position="28"/>
    </location>
</feature>
<organism evidence="2">
    <name type="scientific">Anguilla anguilla</name>
    <name type="common">European freshwater eel</name>
    <name type="synonym">Muraena anguilla</name>
    <dbReference type="NCBI Taxonomy" id="7936"/>
    <lineage>
        <taxon>Eukaryota</taxon>
        <taxon>Metazoa</taxon>
        <taxon>Chordata</taxon>
        <taxon>Craniata</taxon>
        <taxon>Vertebrata</taxon>
        <taxon>Euteleostomi</taxon>
        <taxon>Actinopterygii</taxon>
        <taxon>Neopterygii</taxon>
        <taxon>Teleostei</taxon>
        <taxon>Anguilliformes</taxon>
        <taxon>Anguillidae</taxon>
        <taxon>Anguilla</taxon>
    </lineage>
</organism>
<evidence type="ECO:0000313" key="2">
    <source>
        <dbReference type="EMBL" id="JAH40834.1"/>
    </source>
</evidence>
<dbReference type="AlphaFoldDB" id="A0A0E9SHJ8"/>
<dbReference type="EMBL" id="GBXM01067743">
    <property type="protein sequence ID" value="JAH40834.1"/>
    <property type="molecule type" value="Transcribed_RNA"/>
</dbReference>
<name>A0A0E9SHJ8_ANGAN</name>
<protein>
    <submittedName>
        <fullName evidence="2">Uncharacterized protein</fullName>
    </submittedName>
</protein>
<feature type="region of interest" description="Disordered" evidence="1">
    <location>
        <begin position="45"/>
        <end position="72"/>
    </location>
</feature>
<feature type="compositionally biased region" description="Polar residues" evidence="1">
    <location>
        <begin position="49"/>
        <end position="72"/>
    </location>
</feature>
<reference evidence="2" key="2">
    <citation type="journal article" date="2015" name="Fish Shellfish Immunol.">
        <title>Early steps in the European eel (Anguilla anguilla)-Vibrio vulnificus interaction in the gills: Role of the RtxA13 toxin.</title>
        <authorList>
            <person name="Callol A."/>
            <person name="Pajuelo D."/>
            <person name="Ebbesson L."/>
            <person name="Teles M."/>
            <person name="MacKenzie S."/>
            <person name="Amaro C."/>
        </authorList>
    </citation>
    <scope>NUCLEOTIDE SEQUENCE</scope>
</reference>
<reference evidence="2" key="1">
    <citation type="submission" date="2014-11" db="EMBL/GenBank/DDBJ databases">
        <authorList>
            <person name="Amaro Gonzalez C."/>
        </authorList>
    </citation>
    <scope>NUCLEOTIDE SEQUENCE</scope>
</reference>
<accession>A0A0E9SHJ8</accession>